<dbReference type="InterPro" id="IPR022571">
    <property type="entry name" value="Mg_chelatase_H_N"/>
</dbReference>
<organism evidence="2 3">
    <name type="scientific">Galdieria sulphuraria</name>
    <name type="common">Red alga</name>
    <dbReference type="NCBI Taxonomy" id="130081"/>
    <lineage>
        <taxon>Eukaryota</taxon>
        <taxon>Rhodophyta</taxon>
        <taxon>Bangiophyceae</taxon>
        <taxon>Galdieriales</taxon>
        <taxon>Galdieriaceae</taxon>
        <taxon>Galdieria</taxon>
    </lineage>
</organism>
<evidence type="ECO:0000259" key="1">
    <source>
        <dbReference type="Pfam" id="PF11965"/>
    </source>
</evidence>
<dbReference type="PANTHER" id="PTHR47434">
    <property type="entry name" value="PROTEIN PTST HOMOLOG 3, CHLOROPLASTIC"/>
    <property type="match status" value="1"/>
</dbReference>
<sequence>MTTTPRKANNPKPHLEYIQVVVLAPNEKLFYSFLTLADIFQQQMSRKEATQVNPTENNESMEYWNNIPLLNSKGEFVSREVSHSSFYRSTTLSHLLPALQPVLKVFLIEQWLQDQGNHNSYLLLQQAVQSADVIVTGWIFNQQLAIRVAEILKPVHQQLLACIVFPSSPILIPYNKLGQFELCRWTETQNILSHLCFSKETCSDSPKTQEETNQLELKLLESFRILPKLLNYIGEEKREDICTYMLSYRHWVASSPEDVKLCLSFIIERSLMNMEKENKEEDVWMTKQEEDAQTMKTKIKQLWQAYCESTSSTVTIRSLPSPKKLQSSGHHELARLIAIYMHQYHCQLKDISILCQFKYSISCQREWNRFAQQLHQKFTLRYPVELEKELLQLSEKIHKGKHLMPLSSDVLAENRHLHQSILQLGGYRKAAKILGLQRYRRSSKPISKSMQEFTHFEKELRTFLHQRAQKIDSERAEWIQRIMPRMVDFREAGRTDLLDAIQYHGGQHAVARKLGLQMHYQATCNEYIQHFSCLEKELKRLISEELGDIYQSNEMPTLHDLRQLGRIDLIAAIRIHGGMHKVASKMNWKLCKGSRSTQLKIKDLNWLKIELERWIKKQGLTELCIVPTTRQLLEDGRPDLVRAIQFHGGRETVAKQFGMVKGDKTIFDESFFLTDWSGLEEEEESQVNSSKKTNTRRESHYWCRLENVRKELLAFIYEYGQPGVMPTRAELLRAGRGDLLRGMTIHGGQKVVARDLSLVMVSQVKKSK</sequence>
<evidence type="ECO:0000313" key="3">
    <source>
        <dbReference type="Proteomes" id="UP000030680"/>
    </source>
</evidence>
<dbReference type="OrthoDB" id="2779at2759"/>
<feature type="domain" description="Magnesium chelatase subunit H N-terminal" evidence="1">
    <location>
        <begin position="103"/>
        <end position="245"/>
    </location>
</feature>
<dbReference type="RefSeq" id="XP_005707136.1">
    <property type="nucleotide sequence ID" value="XM_005707079.1"/>
</dbReference>
<proteinExistence type="predicted"/>
<name>M2W4D5_GALSU</name>
<keyword evidence="3" id="KW-1185">Reference proteome</keyword>
<gene>
    <name evidence="2" type="ORF">Gasu_20770</name>
</gene>
<dbReference type="PANTHER" id="PTHR47434:SF1">
    <property type="entry name" value="PROTEIN PTST HOMOLOG 2, CHLOROPLASTIC"/>
    <property type="match status" value="1"/>
</dbReference>
<dbReference type="Gramene" id="EME30616">
    <property type="protein sequence ID" value="EME30616"/>
    <property type="gene ID" value="Gasu_20770"/>
</dbReference>
<dbReference type="GO" id="GO:0016851">
    <property type="term" value="F:magnesium chelatase activity"/>
    <property type="evidence" value="ECO:0007669"/>
    <property type="project" value="InterPro"/>
</dbReference>
<dbReference type="eggNOG" id="ENOG502S4CA">
    <property type="taxonomic scope" value="Eukaryota"/>
</dbReference>
<dbReference type="GeneID" id="17089335"/>
<reference evidence="3" key="1">
    <citation type="journal article" date="2013" name="Science">
        <title>Gene transfer from bacteria and archaea facilitated evolution of an extremophilic eukaryote.</title>
        <authorList>
            <person name="Schonknecht G."/>
            <person name="Chen W.H."/>
            <person name="Ternes C.M."/>
            <person name="Barbier G.G."/>
            <person name="Shrestha R.P."/>
            <person name="Stanke M."/>
            <person name="Brautigam A."/>
            <person name="Baker B.J."/>
            <person name="Banfield J.F."/>
            <person name="Garavito R.M."/>
            <person name="Carr K."/>
            <person name="Wilkerson C."/>
            <person name="Rensing S.A."/>
            <person name="Gagneul D."/>
            <person name="Dickenson N.E."/>
            <person name="Oesterhelt C."/>
            <person name="Lercher M.J."/>
            <person name="Weber A.P."/>
        </authorList>
    </citation>
    <scope>NUCLEOTIDE SEQUENCE [LARGE SCALE GENOMIC DNA]</scope>
    <source>
        <strain evidence="3">074W</strain>
    </source>
</reference>
<dbReference type="EMBL" id="KB454498">
    <property type="protein sequence ID" value="EME30616.1"/>
    <property type="molecule type" value="Genomic_DNA"/>
</dbReference>
<protein>
    <submittedName>
        <fullName evidence="2">Magnesium chelatase</fullName>
    </submittedName>
</protein>
<dbReference type="Pfam" id="PF11965">
    <property type="entry name" value="DUF3479"/>
    <property type="match status" value="1"/>
</dbReference>
<accession>M2W4D5</accession>
<dbReference type="KEGG" id="gsl:Gasu_20770"/>
<evidence type="ECO:0000313" key="2">
    <source>
        <dbReference type="EMBL" id="EME30616.1"/>
    </source>
</evidence>
<dbReference type="AlphaFoldDB" id="M2W4D5"/>
<dbReference type="STRING" id="130081.M2W4D5"/>
<dbReference type="Proteomes" id="UP000030680">
    <property type="component" value="Unassembled WGS sequence"/>
</dbReference>